<dbReference type="Pfam" id="PF20122">
    <property type="entry name" value="DUF6512"/>
    <property type="match status" value="1"/>
</dbReference>
<organism evidence="2 3">
    <name type="scientific">Thermatribacter velox</name>
    <dbReference type="NCBI Taxonomy" id="3039681"/>
    <lineage>
        <taxon>Bacteria</taxon>
        <taxon>Pseudomonadati</taxon>
        <taxon>Atribacterota</taxon>
        <taxon>Atribacteria</taxon>
        <taxon>Atribacterales</taxon>
        <taxon>Thermatribacteraceae</taxon>
        <taxon>Thermatribacter</taxon>
    </lineage>
</organism>
<dbReference type="EMBL" id="CP121689">
    <property type="protein sequence ID" value="WZL76956.1"/>
    <property type="molecule type" value="Genomic_DNA"/>
</dbReference>
<feature type="transmembrane region" description="Helical" evidence="1">
    <location>
        <begin position="134"/>
        <end position="155"/>
    </location>
</feature>
<evidence type="ECO:0000313" key="2">
    <source>
        <dbReference type="EMBL" id="WZL76956.1"/>
    </source>
</evidence>
<keyword evidence="1" id="KW-0472">Membrane</keyword>
<dbReference type="InterPro" id="IPR045407">
    <property type="entry name" value="DUF6512"/>
</dbReference>
<keyword evidence="1" id="KW-1133">Transmembrane helix</keyword>
<evidence type="ECO:0000256" key="1">
    <source>
        <dbReference type="SAM" id="Phobius"/>
    </source>
</evidence>
<sequence>MNTLGKVLLYLGIYALLHFAYEVTGIETFKPISGVDESVFEHLKIGFYAYFFASIIEYFLMRRKKLLSNFWTSRMFATIFVPWSIVIIWYLAPALIGKFGLQAELTWALTVTFLSGIIARQVEKALEFRELPTGFGLSVLVLFVVALVFFSVFTYQKPWIDLFVDPLTLGSH</sequence>
<keyword evidence="1" id="KW-0812">Transmembrane</keyword>
<reference evidence="2 3" key="1">
    <citation type="submission" date="2023-03" db="EMBL/GenBank/DDBJ databases">
        <title>Novel Species.</title>
        <authorList>
            <person name="Ma S."/>
        </authorList>
    </citation>
    <scope>NUCLEOTIDE SEQUENCE [LARGE SCALE GENOMIC DNA]</scope>
    <source>
        <strain evidence="2 3">B11</strain>
    </source>
</reference>
<feature type="transmembrane region" description="Helical" evidence="1">
    <location>
        <begin position="45"/>
        <end position="61"/>
    </location>
</feature>
<feature type="transmembrane region" description="Helical" evidence="1">
    <location>
        <begin position="104"/>
        <end position="122"/>
    </location>
</feature>
<dbReference type="Proteomes" id="UP001461341">
    <property type="component" value="Chromosome"/>
</dbReference>
<accession>A0ABZ2YFM5</accession>
<gene>
    <name evidence="2" type="ORF">QBE54_04295</name>
</gene>
<evidence type="ECO:0000313" key="3">
    <source>
        <dbReference type="Proteomes" id="UP001461341"/>
    </source>
</evidence>
<feature type="transmembrane region" description="Helical" evidence="1">
    <location>
        <begin position="73"/>
        <end position="92"/>
    </location>
</feature>
<keyword evidence="3" id="KW-1185">Reference proteome</keyword>
<protein>
    <submittedName>
        <fullName evidence="2">DUF6512 family protein</fullName>
    </submittedName>
</protein>
<name>A0ABZ2YFM5_9BACT</name>
<dbReference type="RefSeq" id="WP_369019121.1">
    <property type="nucleotide sequence ID" value="NZ_CP121689.1"/>
</dbReference>
<feature type="transmembrane region" description="Helical" evidence="1">
    <location>
        <begin position="7"/>
        <end position="25"/>
    </location>
</feature>
<proteinExistence type="predicted"/>